<organism evidence="1 2">
    <name type="scientific">Iodidimonas gelatinilytica</name>
    <dbReference type="NCBI Taxonomy" id="1236966"/>
    <lineage>
        <taxon>Bacteria</taxon>
        <taxon>Pseudomonadati</taxon>
        <taxon>Pseudomonadota</taxon>
        <taxon>Alphaproteobacteria</taxon>
        <taxon>Iodidimonadales</taxon>
        <taxon>Iodidimonadaceae</taxon>
        <taxon>Iodidimonas</taxon>
    </lineage>
</organism>
<evidence type="ECO:0008006" key="3">
    <source>
        <dbReference type="Google" id="ProtNLM"/>
    </source>
</evidence>
<dbReference type="AlphaFoldDB" id="A0A5A7MWG7"/>
<dbReference type="InterPro" id="IPR036249">
    <property type="entry name" value="Thioredoxin-like_sf"/>
</dbReference>
<dbReference type="Pfam" id="PF13728">
    <property type="entry name" value="TraF"/>
    <property type="match status" value="1"/>
</dbReference>
<name>A0A5A7MWG7_9PROT</name>
<sequence length="140" mass="15282">MSRFLRSLPAPAKGLGPLYPISLMLCLLAVPAQASEQVGLIFVYRSDCAASRAFSTSLKAVTDHYRLAVLPVTLDDRRFAEWPGTVRDHGQAQTLGIERVPFLALFDPTTGALAPITSRYLPPAHLERRIAAAIEASHEQ</sequence>
<dbReference type="InterPro" id="IPR039555">
    <property type="entry name" value="TraF/TrbB"/>
</dbReference>
<evidence type="ECO:0000313" key="1">
    <source>
        <dbReference type="EMBL" id="GEQ99195.1"/>
    </source>
</evidence>
<dbReference type="Proteomes" id="UP000322084">
    <property type="component" value="Unassembled WGS sequence"/>
</dbReference>
<protein>
    <recommendedName>
        <fullName evidence="3">Thioredoxin domain-containing protein</fullName>
    </recommendedName>
</protein>
<reference evidence="1 2" key="1">
    <citation type="submission" date="2019-09" db="EMBL/GenBank/DDBJ databases">
        <title>NBRP : Genome information of microbial organism related human and environment.</title>
        <authorList>
            <person name="Hattori M."/>
            <person name="Oshima K."/>
            <person name="Inaba H."/>
            <person name="Suda W."/>
            <person name="Sakamoto M."/>
            <person name="Iino T."/>
            <person name="Kitahara M."/>
            <person name="Oshida Y."/>
            <person name="Iida T."/>
            <person name="Kudo T."/>
            <person name="Itoh T."/>
            <person name="Ohkuma M."/>
        </authorList>
    </citation>
    <scope>NUCLEOTIDE SEQUENCE [LARGE SCALE GENOMIC DNA]</scope>
    <source>
        <strain evidence="1 2">Hi-2</strain>
    </source>
</reference>
<comment type="caution">
    <text evidence="1">The sequence shown here is derived from an EMBL/GenBank/DDBJ whole genome shotgun (WGS) entry which is preliminary data.</text>
</comment>
<accession>A0A5A7MWG7</accession>
<evidence type="ECO:0000313" key="2">
    <source>
        <dbReference type="Proteomes" id="UP000322084"/>
    </source>
</evidence>
<proteinExistence type="predicted"/>
<dbReference type="SUPFAM" id="SSF52833">
    <property type="entry name" value="Thioredoxin-like"/>
    <property type="match status" value="1"/>
</dbReference>
<dbReference type="EMBL" id="BKCL01000014">
    <property type="protein sequence ID" value="GEQ99195.1"/>
    <property type="molecule type" value="Genomic_DNA"/>
</dbReference>
<gene>
    <name evidence="1" type="ORF">JCM17844_28320</name>
</gene>